<evidence type="ECO:0000313" key="9">
    <source>
        <dbReference type="EMBL" id="EEW37644.1"/>
    </source>
</evidence>
<evidence type="ECO:0000259" key="8">
    <source>
        <dbReference type="Pfam" id="PF00892"/>
    </source>
</evidence>
<feature type="transmembrane region" description="Helical" evidence="7">
    <location>
        <begin position="165"/>
        <end position="185"/>
    </location>
</feature>
<comment type="subcellular location">
    <subcellularLocation>
        <location evidence="1">Cell membrane</location>
        <topology evidence="1">Multi-pass membrane protein</topology>
    </subcellularLocation>
</comment>
<comment type="caution">
    <text evidence="9">The sequence shown here is derived from an EMBL/GenBank/DDBJ whole genome shotgun (WGS) entry which is preliminary data.</text>
</comment>
<sequence length="317" mass="34647">MKNKDITKQPKQKILKGTLMTLFAGIAWGMSGASGQYLMAHGIGVLALTDLRLIISGTLLLLMSYLFNREQLCSFFKEKSNYVKIIIFAFVGLFLNQFSYLQAIALSNAGTATVLQYLCPVIILVYICLKNRTAPTASEVTSIVLAMAGTFLIATHGQWNQLSVTPLGLFWGIFSAFTYAIYIMLPIKLIQTYGSLTVIGVGMVIAGVILFPMSGLTTLQLEYSVDILAALTGIILIGTVISYTMFLKGTSYIGPVKSSLIAAVEPISAVFFAFLIMNEHFYAIDFVGMAMILGAVVLISVRDLLKERRKVEQGIIE</sequence>
<reference evidence="9 10" key="1">
    <citation type="submission" date="2009-08" db="EMBL/GenBank/DDBJ databases">
        <authorList>
            <person name="Muzny D."/>
            <person name="Qin X."/>
            <person name="Deng J."/>
            <person name="Jiang H."/>
            <person name="Liu Y."/>
            <person name="Qu J."/>
            <person name="Song X.-Z."/>
            <person name="Zhang L."/>
            <person name="Thornton R."/>
            <person name="Coyle M."/>
            <person name="Francisco L."/>
            <person name="Jackson L."/>
            <person name="Javaid M."/>
            <person name="Korchina V."/>
            <person name="Kovar C."/>
            <person name="Mata R."/>
            <person name="Mathew T."/>
            <person name="Ngo R."/>
            <person name="Nguyen L."/>
            <person name="Nguyen N."/>
            <person name="Okwuonu G."/>
            <person name="Ongeri F."/>
            <person name="Pham C."/>
            <person name="Simmons D."/>
            <person name="Wilczek-Boney K."/>
            <person name="Hale W."/>
            <person name="Jakkamsetti A."/>
            <person name="Pham P."/>
            <person name="Ruth R."/>
            <person name="San Lucas F."/>
            <person name="Warren J."/>
            <person name="Zhang J."/>
            <person name="Zhao Z."/>
            <person name="Zhou C."/>
            <person name="Zhu D."/>
            <person name="Lee S."/>
            <person name="Bess C."/>
            <person name="Blankenburg K."/>
            <person name="Forbes L."/>
            <person name="Fu Q."/>
            <person name="Gubbala S."/>
            <person name="Hirani K."/>
            <person name="Jayaseelan J.C."/>
            <person name="Lara F."/>
            <person name="Munidasa M."/>
            <person name="Palculict T."/>
            <person name="Patil S."/>
            <person name="Pu L.-L."/>
            <person name="Saada N."/>
            <person name="Tang L."/>
            <person name="Weissenberger G."/>
            <person name="Zhu Y."/>
            <person name="Hemphill L."/>
            <person name="Shang Y."/>
            <person name="Youmans B."/>
            <person name="Ayvaz T."/>
            <person name="Ross M."/>
            <person name="Santibanez J."/>
            <person name="Aqrawi P."/>
            <person name="Gross S."/>
            <person name="Joshi V."/>
            <person name="Fowler G."/>
            <person name="Nazareth L."/>
            <person name="Reid J."/>
            <person name="Worley K."/>
            <person name="Petrosino J."/>
            <person name="Highlander S."/>
            <person name="Gibbs R."/>
        </authorList>
    </citation>
    <scope>NUCLEOTIDE SEQUENCE [LARGE SCALE GENOMIC DNA]</scope>
    <source>
        <strain evidence="9 10">ATCC 49175</strain>
    </source>
</reference>
<feature type="transmembrane region" description="Helical" evidence="7">
    <location>
        <begin position="104"/>
        <end position="128"/>
    </location>
</feature>
<dbReference type="InterPro" id="IPR000620">
    <property type="entry name" value="EamA_dom"/>
</dbReference>
<dbReference type="HOGENOM" id="CLU_033863_19_0_9"/>
<dbReference type="STRING" id="638301.HMPREF0444_0610"/>
<dbReference type="RefSeq" id="WP_005605826.1">
    <property type="nucleotide sequence ID" value="NZ_CP102283.1"/>
</dbReference>
<feature type="transmembrane region" description="Helical" evidence="7">
    <location>
        <begin position="259"/>
        <end position="276"/>
    </location>
</feature>
<gene>
    <name evidence="9" type="ORF">HMPREF0444_0610</name>
</gene>
<keyword evidence="3" id="KW-1003">Cell membrane</keyword>
<dbReference type="Proteomes" id="UP000005926">
    <property type="component" value="Unassembled WGS sequence"/>
</dbReference>
<dbReference type="eggNOG" id="COG0697">
    <property type="taxonomic scope" value="Bacteria"/>
</dbReference>
<feature type="domain" description="EamA" evidence="8">
    <location>
        <begin position="167"/>
        <end position="300"/>
    </location>
</feature>
<proteinExistence type="inferred from homology"/>
<name>C8NFB5_9LACT</name>
<dbReference type="AlphaFoldDB" id="C8NFB5"/>
<dbReference type="PANTHER" id="PTHR32322:SF18">
    <property type="entry name" value="S-ADENOSYLMETHIONINE_S-ADENOSYLHOMOCYSTEINE TRANSPORTER"/>
    <property type="match status" value="1"/>
</dbReference>
<dbReference type="InterPro" id="IPR050638">
    <property type="entry name" value="AA-Vitamin_Transporters"/>
</dbReference>
<feature type="transmembrane region" description="Helical" evidence="7">
    <location>
        <begin position="227"/>
        <end position="247"/>
    </location>
</feature>
<evidence type="ECO:0000256" key="6">
    <source>
        <dbReference type="ARBA" id="ARBA00023136"/>
    </source>
</evidence>
<dbReference type="InterPro" id="IPR037185">
    <property type="entry name" value="EmrE-like"/>
</dbReference>
<dbReference type="SUPFAM" id="SSF103481">
    <property type="entry name" value="Multidrug resistance efflux transporter EmrE"/>
    <property type="match status" value="2"/>
</dbReference>
<keyword evidence="5 7" id="KW-1133">Transmembrane helix</keyword>
<feature type="transmembrane region" description="Helical" evidence="7">
    <location>
        <begin position="80"/>
        <end position="98"/>
    </location>
</feature>
<feature type="transmembrane region" description="Helical" evidence="7">
    <location>
        <begin position="192"/>
        <end position="215"/>
    </location>
</feature>
<dbReference type="GeneID" id="78413060"/>
<comment type="similarity">
    <text evidence="2">Belongs to the EamA transporter family.</text>
</comment>
<keyword evidence="10" id="KW-1185">Reference proteome</keyword>
<evidence type="ECO:0000256" key="2">
    <source>
        <dbReference type="ARBA" id="ARBA00007362"/>
    </source>
</evidence>
<keyword evidence="6 7" id="KW-0472">Membrane</keyword>
<evidence type="ECO:0000256" key="1">
    <source>
        <dbReference type="ARBA" id="ARBA00004651"/>
    </source>
</evidence>
<feature type="transmembrane region" description="Helical" evidence="7">
    <location>
        <begin position="51"/>
        <end position="68"/>
    </location>
</feature>
<accession>C8NFB5</accession>
<dbReference type="EMBL" id="ACKZ01000013">
    <property type="protein sequence ID" value="EEW37644.1"/>
    <property type="molecule type" value="Genomic_DNA"/>
</dbReference>
<evidence type="ECO:0000256" key="4">
    <source>
        <dbReference type="ARBA" id="ARBA00022692"/>
    </source>
</evidence>
<dbReference type="PANTHER" id="PTHR32322">
    <property type="entry name" value="INNER MEMBRANE TRANSPORTER"/>
    <property type="match status" value="1"/>
</dbReference>
<feature type="domain" description="EamA" evidence="8">
    <location>
        <begin position="16"/>
        <end position="154"/>
    </location>
</feature>
<organism evidence="9 10">
    <name type="scientific">Granulicatella adiacens ATCC 49175</name>
    <dbReference type="NCBI Taxonomy" id="638301"/>
    <lineage>
        <taxon>Bacteria</taxon>
        <taxon>Bacillati</taxon>
        <taxon>Bacillota</taxon>
        <taxon>Bacilli</taxon>
        <taxon>Lactobacillales</taxon>
        <taxon>Carnobacteriaceae</taxon>
        <taxon>Granulicatella</taxon>
    </lineage>
</organism>
<feature type="transmembrane region" description="Helical" evidence="7">
    <location>
        <begin position="21"/>
        <end position="39"/>
    </location>
</feature>
<evidence type="ECO:0000256" key="7">
    <source>
        <dbReference type="SAM" id="Phobius"/>
    </source>
</evidence>
<evidence type="ECO:0000313" key="10">
    <source>
        <dbReference type="Proteomes" id="UP000005926"/>
    </source>
</evidence>
<evidence type="ECO:0000256" key="3">
    <source>
        <dbReference type="ARBA" id="ARBA00022475"/>
    </source>
</evidence>
<dbReference type="Pfam" id="PF00892">
    <property type="entry name" value="EamA"/>
    <property type="match status" value="2"/>
</dbReference>
<protein>
    <submittedName>
        <fullName evidence="9">Putative membrane protein</fullName>
    </submittedName>
</protein>
<feature type="transmembrane region" description="Helical" evidence="7">
    <location>
        <begin position="282"/>
        <end position="301"/>
    </location>
</feature>
<feature type="transmembrane region" description="Helical" evidence="7">
    <location>
        <begin position="140"/>
        <end position="159"/>
    </location>
</feature>
<keyword evidence="4 7" id="KW-0812">Transmembrane</keyword>
<evidence type="ECO:0000256" key="5">
    <source>
        <dbReference type="ARBA" id="ARBA00022989"/>
    </source>
</evidence>
<dbReference type="GO" id="GO:0005886">
    <property type="term" value="C:plasma membrane"/>
    <property type="evidence" value="ECO:0007669"/>
    <property type="project" value="UniProtKB-SubCell"/>
</dbReference>